<dbReference type="Gene3D" id="3.40.50.150">
    <property type="entry name" value="Vaccinia Virus protein VP39"/>
    <property type="match status" value="1"/>
</dbReference>
<evidence type="ECO:0000256" key="4">
    <source>
        <dbReference type="ARBA" id="ARBA00022747"/>
    </source>
</evidence>
<evidence type="ECO:0000313" key="10">
    <source>
        <dbReference type="Proteomes" id="UP000565521"/>
    </source>
</evidence>
<dbReference type="PRINTS" id="PR00105">
    <property type="entry name" value="C5METTRFRASE"/>
</dbReference>
<dbReference type="GO" id="GO:0032259">
    <property type="term" value="P:methylation"/>
    <property type="evidence" value="ECO:0007669"/>
    <property type="project" value="UniProtKB-KW"/>
</dbReference>
<dbReference type="AlphaFoldDB" id="A0A7Y7PSJ3"/>
<dbReference type="NCBIfam" id="TIGR00675">
    <property type="entry name" value="dcm"/>
    <property type="match status" value="1"/>
</dbReference>
<comment type="caution">
    <text evidence="9">The sequence shown here is derived from an EMBL/GenBank/DDBJ whole genome shotgun (WGS) entry which is preliminary data.</text>
</comment>
<comment type="similarity">
    <text evidence="6 7">Belongs to the class I-like SAM-binding methyltransferase superfamily. C5-methyltransferase family.</text>
</comment>
<organism evidence="9 10">
    <name type="scientific">Hymenobacter lapidiphilus</name>
    <dbReference type="NCBI Taxonomy" id="2608003"/>
    <lineage>
        <taxon>Bacteria</taxon>
        <taxon>Pseudomonadati</taxon>
        <taxon>Bacteroidota</taxon>
        <taxon>Cytophagia</taxon>
        <taxon>Cytophagales</taxon>
        <taxon>Hymenobacteraceae</taxon>
        <taxon>Hymenobacter</taxon>
    </lineage>
</organism>
<dbReference type="GO" id="GO:0044027">
    <property type="term" value="P:negative regulation of gene expression via chromosomal CpG island methylation"/>
    <property type="evidence" value="ECO:0007669"/>
    <property type="project" value="TreeGrafter"/>
</dbReference>
<accession>A0A7Y7PSJ3</accession>
<evidence type="ECO:0000256" key="8">
    <source>
        <dbReference type="RuleBase" id="RU000417"/>
    </source>
</evidence>
<dbReference type="InterPro" id="IPR018117">
    <property type="entry name" value="C5_DNA_meth_AS"/>
</dbReference>
<dbReference type="RefSeq" id="WP_176909934.1">
    <property type="nucleotide sequence ID" value="NZ_JABKAU010000048.1"/>
</dbReference>
<dbReference type="PANTHER" id="PTHR10629">
    <property type="entry name" value="CYTOSINE-SPECIFIC METHYLTRANSFERASE"/>
    <property type="match status" value="1"/>
</dbReference>
<proteinExistence type="inferred from homology"/>
<dbReference type="PROSITE" id="PS51679">
    <property type="entry name" value="SAM_MT_C5"/>
    <property type="match status" value="1"/>
</dbReference>
<evidence type="ECO:0000256" key="5">
    <source>
        <dbReference type="ARBA" id="ARBA00047422"/>
    </source>
</evidence>
<reference evidence="9 10" key="1">
    <citation type="submission" date="2020-05" db="EMBL/GenBank/DDBJ databases">
        <title>Hymenobacter terrestris sp. nov. and Hymenobacter lapidiphilus sp. nov., isolated from regoliths in Antarctica.</title>
        <authorList>
            <person name="Sedlacek I."/>
            <person name="Pantucek R."/>
            <person name="Zeman M."/>
            <person name="Holochova P."/>
            <person name="Kralova S."/>
            <person name="Stankova E."/>
            <person name="Sedo O."/>
            <person name="Micenkova L."/>
            <person name="Svec P."/>
            <person name="Gupta V."/>
            <person name="Sood U."/>
            <person name="Korpole U.S."/>
            <person name="Lal R."/>
        </authorList>
    </citation>
    <scope>NUCLEOTIDE SEQUENCE [LARGE SCALE GENOMIC DNA]</scope>
    <source>
        <strain evidence="9 10">P5342</strain>
    </source>
</reference>
<keyword evidence="1 6" id="KW-0489">Methyltransferase</keyword>
<name>A0A7Y7PSJ3_9BACT</name>
<dbReference type="PROSITE" id="PS00094">
    <property type="entry name" value="C5_MTASE_1"/>
    <property type="match status" value="1"/>
</dbReference>
<keyword evidence="10" id="KW-1185">Reference proteome</keyword>
<evidence type="ECO:0000256" key="6">
    <source>
        <dbReference type="PROSITE-ProRule" id="PRU01016"/>
    </source>
</evidence>
<dbReference type="GO" id="GO:0003886">
    <property type="term" value="F:DNA (cytosine-5-)-methyltransferase activity"/>
    <property type="evidence" value="ECO:0007669"/>
    <property type="project" value="UniProtKB-EC"/>
</dbReference>
<sequence length="347" mass="38852">MKAIDLFCGCGGLTEGLRNAGYEVIGAVDNEPIAVKSYRINHPDVYVWEADIKTMEGGEVRRKLKLKVGELDLLAGCPPCQGFSRLTTRNGSIDTGKLRRSKNELLFEFLRFVKALRPKAIMLENVPGLYDDSRLRRFLKSLGKLGYHCEFEDVVRVLNVAAYGVPQRRRRLILMTSLGGPVSFAEPLEQRLTVRKTIDKLLPAGCSGDPLHDLPEKRTAAMMERIRATKADGGSRADLPAELQPECHRQQTGFKDVYGRMKWDDVSPTMTGGCHNPSKGRFLHPVEHRAITLREAALFQSFPPNYHFCLDRGKESVALMIGNALPPVFIEAHAVHISEALRRYKLA</sequence>
<evidence type="ECO:0000256" key="2">
    <source>
        <dbReference type="ARBA" id="ARBA00022679"/>
    </source>
</evidence>
<keyword evidence="4" id="KW-0680">Restriction system</keyword>
<dbReference type="GO" id="GO:0003677">
    <property type="term" value="F:DNA binding"/>
    <property type="evidence" value="ECO:0007669"/>
    <property type="project" value="TreeGrafter"/>
</dbReference>
<dbReference type="EC" id="2.1.1.37" evidence="8"/>
<evidence type="ECO:0000313" key="9">
    <source>
        <dbReference type="EMBL" id="NVO33097.1"/>
    </source>
</evidence>
<dbReference type="PANTHER" id="PTHR10629:SF52">
    <property type="entry name" value="DNA (CYTOSINE-5)-METHYLTRANSFERASE 1"/>
    <property type="match status" value="1"/>
</dbReference>
<evidence type="ECO:0000256" key="3">
    <source>
        <dbReference type="ARBA" id="ARBA00022691"/>
    </source>
</evidence>
<protein>
    <recommendedName>
        <fullName evidence="8">Cytosine-specific methyltransferase</fullName>
        <ecNumber evidence="8">2.1.1.37</ecNumber>
    </recommendedName>
</protein>
<comment type="catalytic activity">
    <reaction evidence="5 8">
        <text>a 2'-deoxycytidine in DNA + S-adenosyl-L-methionine = a 5-methyl-2'-deoxycytidine in DNA + S-adenosyl-L-homocysteine + H(+)</text>
        <dbReference type="Rhea" id="RHEA:13681"/>
        <dbReference type="Rhea" id="RHEA-COMP:11369"/>
        <dbReference type="Rhea" id="RHEA-COMP:11370"/>
        <dbReference type="ChEBI" id="CHEBI:15378"/>
        <dbReference type="ChEBI" id="CHEBI:57856"/>
        <dbReference type="ChEBI" id="CHEBI:59789"/>
        <dbReference type="ChEBI" id="CHEBI:85452"/>
        <dbReference type="ChEBI" id="CHEBI:85454"/>
        <dbReference type="EC" id="2.1.1.37"/>
    </reaction>
</comment>
<dbReference type="Gene3D" id="3.90.120.10">
    <property type="entry name" value="DNA Methylase, subunit A, domain 2"/>
    <property type="match status" value="1"/>
</dbReference>
<evidence type="ECO:0000256" key="1">
    <source>
        <dbReference type="ARBA" id="ARBA00022603"/>
    </source>
</evidence>
<dbReference type="InterPro" id="IPR001525">
    <property type="entry name" value="C5_MeTfrase"/>
</dbReference>
<dbReference type="InterPro" id="IPR050390">
    <property type="entry name" value="C5-Methyltransferase"/>
</dbReference>
<gene>
    <name evidence="9" type="ORF">HW554_17960</name>
</gene>
<dbReference type="InterPro" id="IPR029063">
    <property type="entry name" value="SAM-dependent_MTases_sf"/>
</dbReference>
<feature type="active site" evidence="6">
    <location>
        <position position="80"/>
    </location>
</feature>
<dbReference type="EMBL" id="JABKAU010000048">
    <property type="protein sequence ID" value="NVO33097.1"/>
    <property type="molecule type" value="Genomic_DNA"/>
</dbReference>
<dbReference type="Pfam" id="PF00145">
    <property type="entry name" value="DNA_methylase"/>
    <property type="match status" value="1"/>
</dbReference>
<dbReference type="Proteomes" id="UP000565521">
    <property type="component" value="Unassembled WGS sequence"/>
</dbReference>
<dbReference type="SUPFAM" id="SSF53335">
    <property type="entry name" value="S-adenosyl-L-methionine-dependent methyltransferases"/>
    <property type="match status" value="1"/>
</dbReference>
<keyword evidence="3 6" id="KW-0949">S-adenosyl-L-methionine</keyword>
<evidence type="ECO:0000256" key="7">
    <source>
        <dbReference type="RuleBase" id="RU000416"/>
    </source>
</evidence>
<keyword evidence="2 6" id="KW-0808">Transferase</keyword>
<dbReference type="GO" id="GO:0009307">
    <property type="term" value="P:DNA restriction-modification system"/>
    <property type="evidence" value="ECO:0007669"/>
    <property type="project" value="UniProtKB-KW"/>
</dbReference>